<evidence type="ECO:0000313" key="4">
    <source>
        <dbReference type="EMBL" id="KKA19338.1"/>
    </source>
</evidence>
<dbReference type="GO" id="GO:0031505">
    <property type="term" value="P:fungal-type cell wall organization"/>
    <property type="evidence" value="ECO:0007669"/>
    <property type="project" value="TreeGrafter"/>
</dbReference>
<sequence>MVSYGPGTSVTNYSPRFSLVQMTGTFSDRVKNGLQSLSSETGASEENHAQLEKRQNAGMFTVPYQDQLTGLTKYAPMAKQPGTTITAKNPKRQFPTSSYSIATTYLPIPTVQTTITASQTFSVSSIENTATPAPQPSNDMKRFLKRWAD</sequence>
<evidence type="ECO:0000256" key="1">
    <source>
        <dbReference type="ARBA" id="ARBA00022729"/>
    </source>
</evidence>
<comment type="caution">
    <text evidence="4">The sequence shown here is derived from an EMBL/GenBank/DDBJ whole genome shotgun (WGS) entry which is preliminary data.</text>
</comment>
<dbReference type="InterPro" id="IPR008659">
    <property type="entry name" value="Kre9/Knh1_C"/>
</dbReference>
<dbReference type="EMBL" id="LASV01000357">
    <property type="protein sequence ID" value="KKA19338.1"/>
    <property type="molecule type" value="Genomic_DNA"/>
</dbReference>
<feature type="region of interest" description="Disordered" evidence="2">
    <location>
        <begin position="38"/>
        <end position="58"/>
    </location>
</feature>
<feature type="domain" description="Yeast cell wall synthesis Kre9/Knh1 C-terminal" evidence="3">
    <location>
        <begin position="58"/>
        <end position="138"/>
    </location>
</feature>
<dbReference type="AlphaFoldDB" id="A0A0F4YNX9"/>
<gene>
    <name evidence="4" type="ORF">T310_6674</name>
</gene>
<dbReference type="GO" id="GO:0042546">
    <property type="term" value="P:cell wall biogenesis"/>
    <property type="evidence" value="ECO:0007669"/>
    <property type="project" value="InterPro"/>
</dbReference>
<evidence type="ECO:0000256" key="2">
    <source>
        <dbReference type="SAM" id="MobiDB-lite"/>
    </source>
</evidence>
<dbReference type="STRING" id="1408163.A0A0F4YNX9"/>
<dbReference type="Pfam" id="PF05390">
    <property type="entry name" value="Kre9_KNH1_C"/>
    <property type="match status" value="1"/>
</dbReference>
<reference evidence="4 5" key="1">
    <citation type="submission" date="2015-04" db="EMBL/GenBank/DDBJ databases">
        <authorList>
            <person name="Heijne W.H."/>
            <person name="Fedorova N.D."/>
            <person name="Nierman W.C."/>
            <person name="Vollebregt A.W."/>
            <person name="Zhao Z."/>
            <person name="Wu L."/>
            <person name="Kumar M."/>
            <person name="Stam H."/>
            <person name="van den Berg M.A."/>
            <person name="Pel H.J."/>
        </authorList>
    </citation>
    <scope>NUCLEOTIDE SEQUENCE [LARGE SCALE GENOMIC DNA]</scope>
    <source>
        <strain evidence="4 5">CBS 393.64</strain>
    </source>
</reference>
<feature type="compositionally biased region" description="Basic and acidic residues" evidence="2">
    <location>
        <begin position="45"/>
        <end position="55"/>
    </location>
</feature>
<dbReference type="Proteomes" id="UP000053958">
    <property type="component" value="Unassembled WGS sequence"/>
</dbReference>
<accession>A0A0F4YNX9</accession>
<proteinExistence type="predicted"/>
<feature type="region of interest" description="Disordered" evidence="2">
    <location>
        <begin position="127"/>
        <end position="149"/>
    </location>
</feature>
<feature type="compositionally biased region" description="Basic and acidic residues" evidence="2">
    <location>
        <begin position="139"/>
        <end position="149"/>
    </location>
</feature>
<dbReference type="PANTHER" id="PTHR28154">
    <property type="entry name" value="CELL WALL SYNTHESIS PROTEIN KNH1-RELATED"/>
    <property type="match status" value="1"/>
</dbReference>
<dbReference type="OrthoDB" id="2432613at2759"/>
<feature type="compositionally biased region" description="Polar residues" evidence="2">
    <location>
        <begin position="127"/>
        <end position="138"/>
    </location>
</feature>
<dbReference type="GO" id="GO:0005576">
    <property type="term" value="C:extracellular region"/>
    <property type="evidence" value="ECO:0007669"/>
    <property type="project" value="TreeGrafter"/>
</dbReference>
<evidence type="ECO:0000259" key="3">
    <source>
        <dbReference type="Pfam" id="PF05390"/>
    </source>
</evidence>
<dbReference type="PANTHER" id="PTHR28154:SF1">
    <property type="entry name" value="CELL WALL SYNTHESIS PROTEIN KNH1-RELATED"/>
    <property type="match status" value="1"/>
</dbReference>
<name>A0A0F4YNX9_RASE3</name>
<dbReference type="GO" id="GO:0006078">
    <property type="term" value="P:(1-&gt;6)-beta-D-glucan biosynthetic process"/>
    <property type="evidence" value="ECO:0007669"/>
    <property type="project" value="InterPro"/>
</dbReference>
<keyword evidence="5" id="KW-1185">Reference proteome</keyword>
<dbReference type="GeneID" id="25318969"/>
<dbReference type="RefSeq" id="XP_013325950.1">
    <property type="nucleotide sequence ID" value="XM_013470496.1"/>
</dbReference>
<protein>
    <recommendedName>
        <fullName evidence="3">Yeast cell wall synthesis Kre9/Knh1 C-terminal domain-containing protein</fullName>
    </recommendedName>
</protein>
<dbReference type="InterPro" id="IPR045328">
    <property type="entry name" value="Kre9/Knh1"/>
</dbReference>
<organism evidence="4 5">
    <name type="scientific">Rasamsonia emersonii (strain ATCC 16479 / CBS 393.64 / IMI 116815)</name>
    <dbReference type="NCBI Taxonomy" id="1408163"/>
    <lineage>
        <taxon>Eukaryota</taxon>
        <taxon>Fungi</taxon>
        <taxon>Dikarya</taxon>
        <taxon>Ascomycota</taxon>
        <taxon>Pezizomycotina</taxon>
        <taxon>Eurotiomycetes</taxon>
        <taxon>Eurotiomycetidae</taxon>
        <taxon>Eurotiales</taxon>
        <taxon>Trichocomaceae</taxon>
        <taxon>Rasamsonia</taxon>
    </lineage>
</organism>
<keyword evidence="1" id="KW-0732">Signal</keyword>
<evidence type="ECO:0000313" key="5">
    <source>
        <dbReference type="Proteomes" id="UP000053958"/>
    </source>
</evidence>